<feature type="domain" description="Major facilitator superfamily (MFS) profile" evidence="6">
    <location>
        <begin position="1"/>
        <end position="493"/>
    </location>
</feature>
<dbReference type="PANTHER" id="PTHR42718:SF49">
    <property type="entry name" value="EXPORT PROTEIN"/>
    <property type="match status" value="1"/>
</dbReference>
<dbReference type="EMBL" id="JAXCLA010000004">
    <property type="protein sequence ID" value="MDY0745502.1"/>
    <property type="molecule type" value="Genomic_DNA"/>
</dbReference>
<dbReference type="Gene3D" id="1.20.1250.20">
    <property type="entry name" value="MFS general substrate transporter like domains"/>
    <property type="match status" value="1"/>
</dbReference>
<feature type="transmembrane region" description="Helical" evidence="5">
    <location>
        <begin position="363"/>
        <end position="384"/>
    </location>
</feature>
<feature type="transmembrane region" description="Helical" evidence="5">
    <location>
        <begin position="111"/>
        <end position="128"/>
    </location>
</feature>
<protein>
    <submittedName>
        <fullName evidence="7">MFS transporter</fullName>
    </submittedName>
</protein>
<feature type="transmembrane region" description="Helical" evidence="5">
    <location>
        <begin position="268"/>
        <end position="291"/>
    </location>
</feature>
<dbReference type="PROSITE" id="PS50850">
    <property type="entry name" value="MFS"/>
    <property type="match status" value="1"/>
</dbReference>
<comment type="caution">
    <text evidence="7">The sequence shown here is derived from an EMBL/GenBank/DDBJ whole genome shotgun (WGS) entry which is preliminary data.</text>
</comment>
<dbReference type="PRINTS" id="PR01036">
    <property type="entry name" value="TCRTETB"/>
</dbReference>
<name>A0ABU5DGT5_9BURK</name>
<dbReference type="InterPro" id="IPR020846">
    <property type="entry name" value="MFS_dom"/>
</dbReference>
<feature type="transmembrane region" description="Helical" evidence="5">
    <location>
        <begin position="48"/>
        <end position="69"/>
    </location>
</feature>
<feature type="transmembrane region" description="Helical" evidence="5">
    <location>
        <begin position="140"/>
        <end position="161"/>
    </location>
</feature>
<feature type="transmembrane region" description="Helical" evidence="5">
    <location>
        <begin position="226"/>
        <end position="247"/>
    </location>
</feature>
<dbReference type="Pfam" id="PF07690">
    <property type="entry name" value="MFS_1"/>
    <property type="match status" value="1"/>
</dbReference>
<feature type="transmembrane region" description="Helical" evidence="5">
    <location>
        <begin position="200"/>
        <end position="220"/>
    </location>
</feature>
<feature type="transmembrane region" description="Helical" evidence="5">
    <location>
        <begin position="466"/>
        <end position="489"/>
    </location>
</feature>
<dbReference type="Proteomes" id="UP001285263">
    <property type="component" value="Unassembled WGS sequence"/>
</dbReference>
<dbReference type="CDD" id="cd17321">
    <property type="entry name" value="MFS_MMR_MDR_like"/>
    <property type="match status" value="1"/>
</dbReference>
<evidence type="ECO:0000259" key="6">
    <source>
        <dbReference type="PROSITE" id="PS50850"/>
    </source>
</evidence>
<dbReference type="Gene3D" id="1.20.1720.10">
    <property type="entry name" value="Multidrug resistance protein D"/>
    <property type="match status" value="1"/>
</dbReference>
<dbReference type="RefSeq" id="WP_320423407.1">
    <property type="nucleotide sequence ID" value="NZ_JAXCLA010000004.1"/>
</dbReference>
<evidence type="ECO:0000256" key="3">
    <source>
        <dbReference type="ARBA" id="ARBA00022989"/>
    </source>
</evidence>
<dbReference type="SUPFAM" id="SSF103473">
    <property type="entry name" value="MFS general substrate transporter"/>
    <property type="match status" value="1"/>
</dbReference>
<gene>
    <name evidence="7" type="ORF">SNE35_13360</name>
</gene>
<feature type="transmembrane region" description="Helical" evidence="5">
    <location>
        <begin position="333"/>
        <end position="351"/>
    </location>
</feature>
<comment type="subcellular location">
    <subcellularLocation>
        <location evidence="1">Membrane</location>
        <topology evidence="1">Multi-pass membrane protein</topology>
    </subcellularLocation>
</comment>
<accession>A0ABU5DGT5</accession>
<keyword evidence="2 5" id="KW-0812">Transmembrane</keyword>
<keyword evidence="3 5" id="KW-1133">Transmembrane helix</keyword>
<proteinExistence type="predicted"/>
<dbReference type="InterPro" id="IPR011701">
    <property type="entry name" value="MFS"/>
</dbReference>
<feature type="transmembrane region" description="Helical" evidence="5">
    <location>
        <begin position="405"/>
        <end position="424"/>
    </location>
</feature>
<organism evidence="7 8">
    <name type="scientific">Roseateles agri</name>
    <dbReference type="NCBI Taxonomy" id="3098619"/>
    <lineage>
        <taxon>Bacteria</taxon>
        <taxon>Pseudomonadati</taxon>
        <taxon>Pseudomonadota</taxon>
        <taxon>Betaproteobacteria</taxon>
        <taxon>Burkholderiales</taxon>
        <taxon>Sphaerotilaceae</taxon>
        <taxon>Roseateles</taxon>
    </lineage>
</organism>
<evidence type="ECO:0000313" key="8">
    <source>
        <dbReference type="Proteomes" id="UP001285263"/>
    </source>
</evidence>
<keyword evidence="4 5" id="KW-0472">Membrane</keyword>
<evidence type="ECO:0000313" key="7">
    <source>
        <dbReference type="EMBL" id="MDY0745502.1"/>
    </source>
</evidence>
<keyword evidence="8" id="KW-1185">Reference proteome</keyword>
<feature type="transmembrane region" description="Helical" evidence="5">
    <location>
        <begin position="167"/>
        <end position="188"/>
    </location>
</feature>
<dbReference type="PANTHER" id="PTHR42718">
    <property type="entry name" value="MAJOR FACILITATOR SUPERFAMILY MULTIDRUG TRANSPORTER MFSC"/>
    <property type="match status" value="1"/>
</dbReference>
<evidence type="ECO:0000256" key="1">
    <source>
        <dbReference type="ARBA" id="ARBA00004141"/>
    </source>
</evidence>
<evidence type="ECO:0000256" key="5">
    <source>
        <dbReference type="SAM" id="Phobius"/>
    </source>
</evidence>
<sequence length="505" mass="51628">MTPLQDFSAGRRWRVLAGVCLASAAMPMTFTGPAVALREIAAGLGDSPVALAWVTNAFMLAFGSFLMVAGALADRHGRRRVFVCGVVGFIGTSMALLAAPGIVVFDLLRGLQGLASAAVFAGGAATLAQEFDGPVRLRAFSMLGTSFGIGLTLGPLAAGWLTAAWGWRAIFLLVIGCATVALLIARPAMRESRDPAAHALDWPGALTFTLTLSIFTWGVLQAPERGWSSASTIGSLGAAAVFLAWFVRIERRTARPMLDLDLFRYPHFVGVQLLAAAPAYGFVVLLVLLPIRFVGIEGMGSAQAGLAMMALSAPLVVLPLVAGLLAQRVRPGMLCGGGLLAAAAGLVWLAGAHDAHAALAPMLLIGAGISLPWGLMDGLAVSVVPRERAGMATGIFSTTRVAGEGLALAIVGAGLSALAALRLAPLGCPVPTSLIAQRLVAGDLAGAAAQCPTVPAQILAHAFQDAFSTLALVLAAVTTLTALVVFVFLARGAETGASSTLAQPS</sequence>
<reference evidence="7 8" key="1">
    <citation type="submission" date="2023-11" db="EMBL/GenBank/DDBJ databases">
        <title>Paucibacter sp. nov., isolated from fresh soil in Korea.</title>
        <authorList>
            <person name="Le N.T.T."/>
        </authorList>
    </citation>
    <scope>NUCLEOTIDE SEQUENCE [LARGE SCALE GENOMIC DNA]</scope>
    <source>
        <strain evidence="7 8">R3-3</strain>
    </source>
</reference>
<feature type="transmembrane region" description="Helical" evidence="5">
    <location>
        <begin position="81"/>
        <end position="105"/>
    </location>
</feature>
<evidence type="ECO:0000256" key="4">
    <source>
        <dbReference type="ARBA" id="ARBA00023136"/>
    </source>
</evidence>
<feature type="transmembrane region" description="Helical" evidence="5">
    <location>
        <begin position="303"/>
        <end position="326"/>
    </location>
</feature>
<dbReference type="InterPro" id="IPR036259">
    <property type="entry name" value="MFS_trans_sf"/>
</dbReference>
<evidence type="ECO:0000256" key="2">
    <source>
        <dbReference type="ARBA" id="ARBA00022692"/>
    </source>
</evidence>